<dbReference type="InterPro" id="IPR003959">
    <property type="entry name" value="ATPase_AAA_core"/>
</dbReference>
<keyword evidence="3" id="KW-1185">Reference proteome</keyword>
<dbReference type="InterPro" id="IPR051396">
    <property type="entry name" value="Bact_Antivir_Def_Nuclease"/>
</dbReference>
<accession>A0ABU5QAB2</accession>
<proteinExistence type="predicted"/>
<dbReference type="InterPro" id="IPR027417">
    <property type="entry name" value="P-loop_NTPase"/>
</dbReference>
<dbReference type="Proteomes" id="UP001302949">
    <property type="component" value="Unassembled WGS sequence"/>
</dbReference>
<evidence type="ECO:0000313" key="3">
    <source>
        <dbReference type="Proteomes" id="UP001302949"/>
    </source>
</evidence>
<dbReference type="EMBL" id="JAYFUM010000012">
    <property type="protein sequence ID" value="MEA5139786.1"/>
    <property type="molecule type" value="Genomic_DNA"/>
</dbReference>
<dbReference type="SUPFAM" id="SSF52540">
    <property type="entry name" value="P-loop containing nucleoside triphosphate hydrolases"/>
    <property type="match status" value="1"/>
</dbReference>
<dbReference type="Gene3D" id="3.40.50.300">
    <property type="entry name" value="P-loop containing nucleotide triphosphate hydrolases"/>
    <property type="match status" value="1"/>
</dbReference>
<reference evidence="2 3" key="1">
    <citation type="submission" date="2023-12" db="EMBL/GenBank/DDBJ databases">
        <title>Novel species of the genus Arcicella isolated from rivers.</title>
        <authorList>
            <person name="Lu H."/>
        </authorList>
    </citation>
    <scope>NUCLEOTIDE SEQUENCE [LARGE SCALE GENOMIC DNA]</scope>
    <source>
        <strain evidence="2 3">KCTC 23307</strain>
    </source>
</reference>
<name>A0ABU5QAB2_9BACT</name>
<protein>
    <submittedName>
        <fullName evidence="2">AAA family ATPase</fullName>
    </submittedName>
</protein>
<dbReference type="Pfam" id="PF13304">
    <property type="entry name" value="AAA_21"/>
    <property type="match status" value="1"/>
</dbReference>
<organism evidence="2 3">
    <name type="scientific">Arcicella rigui</name>
    <dbReference type="NCBI Taxonomy" id="797020"/>
    <lineage>
        <taxon>Bacteria</taxon>
        <taxon>Pseudomonadati</taxon>
        <taxon>Bacteroidota</taxon>
        <taxon>Cytophagia</taxon>
        <taxon>Cytophagales</taxon>
        <taxon>Flectobacillaceae</taxon>
        <taxon>Arcicella</taxon>
    </lineage>
</organism>
<dbReference type="PANTHER" id="PTHR43581:SF4">
    <property type="entry name" value="ATP_GTP PHOSPHATASE"/>
    <property type="match status" value="1"/>
</dbReference>
<sequence>MEKIKIHNYRCFELLSLNFKEGVNLFIGDNSSGKTTLIRALSTVLNSFFIGFSDENTRFLGLSPNDFRVLESVTGLANEPAIRIDFTNLQVNASLELNSKKGRTLQKPLDAINKVGKSLYKNLFEDKVQKETLPLFASFSTADIHTTRKINREKFKNYDQKPSFGYYECLQGDGFLDYWTKRLLILKEAQKGEIEIEGVRLAIQKALGVDGCNVIEDMQIRHNQGRVYYMLTDKREVETALLSDGLTRLVNIVLDLSFRCMLLNKGIFGVEACANTKGTVLIDEIDLHLHPSLQSLVVKGLQNAFPRLQFIITSHSPLVMSGISDNEKNVIYKLTYAKEKGYTAQVVQTYGLDASTIIETVLGVIPRTKDVNDRLNTLFSFIDIDDYIKAANYLHEMKKEFGDNLPELAKAETMLNFLSDSND</sequence>
<evidence type="ECO:0000313" key="2">
    <source>
        <dbReference type="EMBL" id="MEA5139786.1"/>
    </source>
</evidence>
<dbReference type="PANTHER" id="PTHR43581">
    <property type="entry name" value="ATP/GTP PHOSPHATASE"/>
    <property type="match status" value="1"/>
</dbReference>
<dbReference type="RefSeq" id="WP_323297064.1">
    <property type="nucleotide sequence ID" value="NZ_JAYFUM010000012.1"/>
</dbReference>
<comment type="caution">
    <text evidence="2">The sequence shown here is derived from an EMBL/GenBank/DDBJ whole genome shotgun (WGS) entry which is preliminary data.</text>
</comment>
<feature type="domain" description="ATPase AAA-type core" evidence="1">
    <location>
        <begin position="23"/>
        <end position="321"/>
    </location>
</feature>
<gene>
    <name evidence="2" type="ORF">VB248_11590</name>
</gene>
<evidence type="ECO:0000259" key="1">
    <source>
        <dbReference type="Pfam" id="PF13304"/>
    </source>
</evidence>